<gene>
    <name evidence="1" type="ORF">ACFO4R_06945</name>
</gene>
<name>A0ABV9QQ83_9FIRM</name>
<sequence length="164" mass="19168">MYIDKWWGEYLGESEDSYTLIDYFNEGEEKDYPLSKIFRDFYLEEQIAKGSFRTTADIRYMSADGVHYSEIDIVINLMTDIAAILLECLHNEEVSLKDLNDGIGKKKKIRVTPTPGEFDCLLEVLEDFASSYMDYELAELCDEETMKEIAGQCFEIAQELRRYR</sequence>
<dbReference type="Pfam" id="PF15583">
    <property type="entry name" value="Imm68"/>
    <property type="match status" value="1"/>
</dbReference>
<protein>
    <submittedName>
        <fullName evidence="1">Imm68 putative immunity domain-containing protein</fullName>
    </submittedName>
</protein>
<dbReference type="RefSeq" id="WP_379788338.1">
    <property type="nucleotide sequence ID" value="NZ_JBHSHL010000023.1"/>
</dbReference>
<proteinExistence type="predicted"/>
<dbReference type="EMBL" id="JBHSHL010000023">
    <property type="protein sequence ID" value="MFC4804816.1"/>
    <property type="molecule type" value="Genomic_DNA"/>
</dbReference>
<accession>A0ABV9QQ83</accession>
<dbReference type="Proteomes" id="UP001595916">
    <property type="component" value="Unassembled WGS sequence"/>
</dbReference>
<evidence type="ECO:0000313" key="1">
    <source>
        <dbReference type="EMBL" id="MFC4804816.1"/>
    </source>
</evidence>
<comment type="caution">
    <text evidence="1">The sequence shown here is derived from an EMBL/GenBank/DDBJ whole genome shotgun (WGS) entry which is preliminary data.</text>
</comment>
<evidence type="ECO:0000313" key="2">
    <source>
        <dbReference type="Proteomes" id="UP001595916"/>
    </source>
</evidence>
<reference evidence="2" key="1">
    <citation type="journal article" date="2019" name="Int. J. Syst. Evol. Microbiol.">
        <title>The Global Catalogue of Microorganisms (GCM) 10K type strain sequencing project: providing services to taxonomists for standard genome sequencing and annotation.</title>
        <authorList>
            <consortium name="The Broad Institute Genomics Platform"/>
            <consortium name="The Broad Institute Genome Sequencing Center for Infectious Disease"/>
            <person name="Wu L."/>
            <person name="Ma J."/>
        </authorList>
    </citation>
    <scope>NUCLEOTIDE SEQUENCE [LARGE SCALE GENOMIC DNA]</scope>
    <source>
        <strain evidence="2">CCUG 46385</strain>
    </source>
</reference>
<dbReference type="InterPro" id="IPR028276">
    <property type="entry name" value="Imm68"/>
</dbReference>
<organism evidence="1 2">
    <name type="scientific">Filifactor villosus</name>
    <dbReference type="NCBI Taxonomy" id="29374"/>
    <lineage>
        <taxon>Bacteria</taxon>
        <taxon>Bacillati</taxon>
        <taxon>Bacillota</taxon>
        <taxon>Clostridia</taxon>
        <taxon>Peptostreptococcales</taxon>
        <taxon>Filifactoraceae</taxon>
        <taxon>Filifactor</taxon>
    </lineage>
</organism>
<keyword evidence="2" id="KW-1185">Reference proteome</keyword>